<evidence type="ECO:0000313" key="6">
    <source>
        <dbReference type="EMBL" id="SDB47216.1"/>
    </source>
</evidence>
<dbReference type="Gene3D" id="3.40.50.300">
    <property type="entry name" value="P-loop containing nucleotide triphosphate hydrolases"/>
    <property type="match status" value="1"/>
</dbReference>
<name>A0A1G6DQ26_9HYPH</name>
<reference evidence="6 7" key="1">
    <citation type="submission" date="2016-10" db="EMBL/GenBank/DDBJ databases">
        <authorList>
            <person name="de Groot N.N."/>
        </authorList>
    </citation>
    <scope>NUCLEOTIDE SEQUENCE [LARGE SCALE GENOMIC DNA]</scope>
    <source>
        <strain evidence="6 7">ATCC 35022</strain>
    </source>
</reference>
<evidence type="ECO:0000256" key="3">
    <source>
        <dbReference type="ARBA" id="ARBA00022840"/>
    </source>
</evidence>
<dbReference type="STRING" id="665467.SAMN02982931_03609"/>
<gene>
    <name evidence="6" type="ORF">SAMN02982931_03609</name>
</gene>
<dbReference type="InterPro" id="IPR051620">
    <property type="entry name" value="ORF904-like_C"/>
</dbReference>
<evidence type="ECO:0000256" key="4">
    <source>
        <dbReference type="SAM" id="MobiDB-lite"/>
    </source>
</evidence>
<dbReference type="GO" id="GO:0005524">
    <property type="term" value="F:ATP binding"/>
    <property type="evidence" value="ECO:0007669"/>
    <property type="project" value="UniProtKB-KW"/>
</dbReference>
<dbReference type="Pfam" id="PF19263">
    <property type="entry name" value="DUF5906"/>
    <property type="match status" value="1"/>
</dbReference>
<dbReference type="Proteomes" id="UP000199071">
    <property type="component" value="Unassembled WGS sequence"/>
</dbReference>
<dbReference type="NCBIfam" id="TIGR01613">
    <property type="entry name" value="primase_Cterm"/>
    <property type="match status" value="1"/>
</dbReference>
<evidence type="ECO:0000256" key="1">
    <source>
        <dbReference type="ARBA" id="ARBA00022741"/>
    </source>
</evidence>
<keyword evidence="3" id="KW-0067">ATP-binding</keyword>
<organism evidence="6 7">
    <name type="scientific">Bauldia litoralis</name>
    <dbReference type="NCBI Taxonomy" id="665467"/>
    <lineage>
        <taxon>Bacteria</taxon>
        <taxon>Pseudomonadati</taxon>
        <taxon>Pseudomonadota</taxon>
        <taxon>Alphaproteobacteria</taxon>
        <taxon>Hyphomicrobiales</taxon>
        <taxon>Kaistiaceae</taxon>
        <taxon>Bauldia</taxon>
    </lineage>
</organism>
<dbReference type="PROSITE" id="PS51206">
    <property type="entry name" value="SF3_HELICASE_1"/>
    <property type="match status" value="1"/>
</dbReference>
<sequence length="363" mass="40517">MSSVERLARSDPRHARGPDDWDRDPWLLNTPNGSVDLRTGLASTPNPADEVTKITRAASRGDCPAWRIFLDKVTGENVELQTYLQRVAGYCLTGLTSEHALFFLYGTGANGKSVFTSTLDVIFGDYAEVAPIEMLMSSSGDRHPTELAKLRGARFVTAVETERDRAWAESKLKVLTGGDRITARFMGRDFFDFTPQFKIVAAGNHKPVIKTVDEAMRRRLHLIPFTVTIPPAERDPDLSAKLLREADGILAWAVEGCLAWQRDGLCPPEIVRRATDEYFETEDAIGRWLDETCDLDLAARESSSTLYGSWRNWAEGNGESPGSMKSFASGLAGRFTPYRRSRERGFLGLRLRPNSDRQPELGR</sequence>
<evidence type="ECO:0000259" key="5">
    <source>
        <dbReference type="PROSITE" id="PS51206"/>
    </source>
</evidence>
<dbReference type="EMBL" id="FMXQ01000008">
    <property type="protein sequence ID" value="SDB47216.1"/>
    <property type="molecule type" value="Genomic_DNA"/>
</dbReference>
<keyword evidence="2" id="KW-0378">Hydrolase</keyword>
<evidence type="ECO:0000313" key="7">
    <source>
        <dbReference type="Proteomes" id="UP000199071"/>
    </source>
</evidence>
<feature type="region of interest" description="Disordered" evidence="4">
    <location>
        <begin position="1"/>
        <end position="25"/>
    </location>
</feature>
<proteinExistence type="predicted"/>
<accession>A0A1G6DQ26</accession>
<evidence type="ECO:0000256" key="2">
    <source>
        <dbReference type="ARBA" id="ARBA00022801"/>
    </source>
</evidence>
<dbReference type="PANTHER" id="PTHR35372:SF2">
    <property type="entry name" value="SF3 HELICASE DOMAIN-CONTAINING PROTEIN"/>
    <property type="match status" value="1"/>
</dbReference>
<dbReference type="AlphaFoldDB" id="A0A1G6DQ26"/>
<dbReference type="InterPro" id="IPR045455">
    <property type="entry name" value="NrS-1_pol-like_helicase"/>
</dbReference>
<dbReference type="GO" id="GO:0016787">
    <property type="term" value="F:hydrolase activity"/>
    <property type="evidence" value="ECO:0007669"/>
    <property type="project" value="UniProtKB-KW"/>
</dbReference>
<dbReference type="InterPro" id="IPR014818">
    <property type="entry name" value="Phage/plasmid_primase_P4_C"/>
</dbReference>
<dbReference type="InterPro" id="IPR014015">
    <property type="entry name" value="Helicase_SF3_DNA-vir"/>
</dbReference>
<dbReference type="PANTHER" id="PTHR35372">
    <property type="entry name" value="ATP BINDING PROTEIN-RELATED"/>
    <property type="match status" value="1"/>
</dbReference>
<dbReference type="Pfam" id="PF08706">
    <property type="entry name" value="D5_N"/>
    <property type="match status" value="1"/>
</dbReference>
<dbReference type="InterPro" id="IPR027417">
    <property type="entry name" value="P-loop_NTPase"/>
</dbReference>
<protein>
    <submittedName>
        <fullName evidence="6">Phage/plasmid primase, P4 family, C-terminal domain-containing protein</fullName>
    </submittedName>
</protein>
<keyword evidence="1" id="KW-0547">Nucleotide-binding</keyword>
<feature type="domain" description="SF3 helicase" evidence="5">
    <location>
        <begin position="79"/>
        <end position="238"/>
    </location>
</feature>
<dbReference type="InterPro" id="IPR006500">
    <property type="entry name" value="Helicase_put_C_phage/plasmid"/>
</dbReference>
<keyword evidence="7" id="KW-1185">Reference proteome</keyword>